<dbReference type="SMART" id="SM00636">
    <property type="entry name" value="Glyco_18"/>
    <property type="match status" value="1"/>
</dbReference>
<dbReference type="GO" id="GO:0008061">
    <property type="term" value="F:chitin binding"/>
    <property type="evidence" value="ECO:0007669"/>
    <property type="project" value="InterPro"/>
</dbReference>
<dbReference type="InterPro" id="IPR001223">
    <property type="entry name" value="Glyco_hydro18_cat"/>
</dbReference>
<dbReference type="EC" id="3.2.1.14" evidence="4"/>
<feature type="signal peptide" evidence="11">
    <location>
        <begin position="1"/>
        <end position="25"/>
    </location>
</feature>
<evidence type="ECO:0000256" key="6">
    <source>
        <dbReference type="ARBA" id="ARBA00022801"/>
    </source>
</evidence>
<evidence type="ECO:0000256" key="3">
    <source>
        <dbReference type="ARBA" id="ARBA00008682"/>
    </source>
</evidence>
<organism evidence="13 14">
    <name type="scientific">Rhynchosporium graminicola</name>
    <dbReference type="NCBI Taxonomy" id="2792576"/>
    <lineage>
        <taxon>Eukaryota</taxon>
        <taxon>Fungi</taxon>
        <taxon>Dikarya</taxon>
        <taxon>Ascomycota</taxon>
        <taxon>Pezizomycotina</taxon>
        <taxon>Leotiomycetes</taxon>
        <taxon>Helotiales</taxon>
        <taxon>Ploettnerulaceae</taxon>
        <taxon>Rhynchosporium</taxon>
    </lineage>
</organism>
<dbReference type="GO" id="GO:0000272">
    <property type="term" value="P:polysaccharide catabolic process"/>
    <property type="evidence" value="ECO:0007669"/>
    <property type="project" value="UniProtKB-KW"/>
</dbReference>
<evidence type="ECO:0000259" key="12">
    <source>
        <dbReference type="PROSITE" id="PS51910"/>
    </source>
</evidence>
<proteinExistence type="inferred from homology"/>
<feature type="chain" id="PRO_5009447438" description="chitinase" evidence="11">
    <location>
        <begin position="26"/>
        <end position="440"/>
    </location>
</feature>
<evidence type="ECO:0000256" key="9">
    <source>
        <dbReference type="ARBA" id="ARBA00023295"/>
    </source>
</evidence>
<evidence type="ECO:0000256" key="1">
    <source>
        <dbReference type="ARBA" id="ARBA00000822"/>
    </source>
</evidence>
<comment type="subcellular location">
    <subcellularLocation>
        <location evidence="2">Secreted</location>
    </subcellularLocation>
</comment>
<dbReference type="GO" id="GO:0008843">
    <property type="term" value="F:endochitinase activity"/>
    <property type="evidence" value="ECO:0007669"/>
    <property type="project" value="UniProtKB-EC"/>
</dbReference>
<dbReference type="Proteomes" id="UP000178129">
    <property type="component" value="Unassembled WGS sequence"/>
</dbReference>
<reference evidence="14" key="1">
    <citation type="submission" date="2016-03" db="EMBL/GenBank/DDBJ databases">
        <authorList>
            <person name="Ploux O."/>
        </authorList>
    </citation>
    <scope>NUCLEOTIDE SEQUENCE [LARGE SCALE GENOMIC DNA]</scope>
    <source>
        <strain evidence="14">UK7</strain>
    </source>
</reference>
<keyword evidence="11" id="KW-0732">Signal</keyword>
<keyword evidence="7" id="KW-0146">Chitin degradation</keyword>
<protein>
    <recommendedName>
        <fullName evidence="4">chitinase</fullName>
        <ecNumber evidence="4">3.2.1.14</ecNumber>
    </recommendedName>
</protein>
<dbReference type="InParanoid" id="A0A1E1LP12"/>
<dbReference type="FunFam" id="3.20.20.80:FF:000075">
    <property type="entry name" value="Sporulation-specific chitinase"/>
    <property type="match status" value="1"/>
</dbReference>
<evidence type="ECO:0000256" key="2">
    <source>
        <dbReference type="ARBA" id="ARBA00004613"/>
    </source>
</evidence>
<accession>A0A1E1LP12</accession>
<dbReference type="InterPro" id="IPR017853">
    <property type="entry name" value="GH"/>
</dbReference>
<comment type="caution">
    <text evidence="13">The sequence shown here is derived from an EMBL/GenBank/DDBJ whole genome shotgun (WGS) entry which is preliminary data.</text>
</comment>
<dbReference type="InterPro" id="IPR029070">
    <property type="entry name" value="Chitinase_insertion_sf"/>
</dbReference>
<evidence type="ECO:0000313" key="13">
    <source>
        <dbReference type="EMBL" id="CZT12223.1"/>
    </source>
</evidence>
<keyword evidence="10" id="KW-0624">Polysaccharide degradation</keyword>
<dbReference type="FunFam" id="3.10.50.10:FF:000005">
    <property type="entry name" value="Endochitinase B1"/>
    <property type="match status" value="1"/>
</dbReference>
<keyword evidence="9" id="KW-0326">Glycosidase</keyword>
<dbReference type="Gene3D" id="3.20.20.80">
    <property type="entry name" value="Glycosidases"/>
    <property type="match status" value="1"/>
</dbReference>
<dbReference type="GO" id="GO:0005576">
    <property type="term" value="C:extracellular region"/>
    <property type="evidence" value="ECO:0007669"/>
    <property type="project" value="UniProtKB-SubCell"/>
</dbReference>
<dbReference type="SUPFAM" id="SSF54556">
    <property type="entry name" value="Chitinase insertion domain"/>
    <property type="match status" value="1"/>
</dbReference>
<gene>
    <name evidence="13" type="ORF">RCO7_10457</name>
</gene>
<dbReference type="CDD" id="cd06548">
    <property type="entry name" value="GH18_chitinase"/>
    <property type="match status" value="1"/>
</dbReference>
<evidence type="ECO:0000256" key="4">
    <source>
        <dbReference type="ARBA" id="ARBA00012729"/>
    </source>
</evidence>
<keyword evidence="8" id="KW-0119">Carbohydrate metabolism</keyword>
<dbReference type="PANTHER" id="PTHR11177">
    <property type="entry name" value="CHITINASE"/>
    <property type="match status" value="1"/>
</dbReference>
<dbReference type="InterPro" id="IPR011583">
    <property type="entry name" value="Chitinase_II/V-like_cat"/>
</dbReference>
<dbReference type="FunCoup" id="A0A1E1LP12">
    <property type="interactions" value="579"/>
</dbReference>
<comment type="catalytic activity">
    <reaction evidence="1">
        <text>Random endo-hydrolysis of N-acetyl-beta-D-glucosaminide (1-&gt;4)-beta-linkages in chitin and chitodextrins.</text>
        <dbReference type="EC" id="3.2.1.14"/>
    </reaction>
</comment>
<dbReference type="InterPro" id="IPR050314">
    <property type="entry name" value="Glycosyl_Hydrlase_18"/>
</dbReference>
<dbReference type="Gene3D" id="3.10.50.10">
    <property type="match status" value="1"/>
</dbReference>
<evidence type="ECO:0000256" key="7">
    <source>
        <dbReference type="ARBA" id="ARBA00023024"/>
    </source>
</evidence>
<dbReference type="AlphaFoldDB" id="A0A1E1LP12"/>
<evidence type="ECO:0000256" key="8">
    <source>
        <dbReference type="ARBA" id="ARBA00023277"/>
    </source>
</evidence>
<dbReference type="GO" id="GO:0006032">
    <property type="term" value="P:chitin catabolic process"/>
    <property type="evidence" value="ECO:0007669"/>
    <property type="project" value="UniProtKB-KW"/>
</dbReference>
<dbReference type="Pfam" id="PF00704">
    <property type="entry name" value="Glyco_hydro_18"/>
    <property type="match status" value="1"/>
</dbReference>
<dbReference type="EMBL" id="FJUW01000070">
    <property type="protein sequence ID" value="CZT12223.1"/>
    <property type="molecule type" value="Genomic_DNA"/>
</dbReference>
<keyword evidence="14" id="KW-1185">Reference proteome</keyword>
<evidence type="ECO:0000256" key="5">
    <source>
        <dbReference type="ARBA" id="ARBA00022525"/>
    </source>
</evidence>
<evidence type="ECO:0000256" key="11">
    <source>
        <dbReference type="SAM" id="SignalP"/>
    </source>
</evidence>
<dbReference type="PANTHER" id="PTHR11177:SF384">
    <property type="entry name" value="CHITINASE"/>
    <property type="match status" value="1"/>
</dbReference>
<keyword evidence="6" id="KW-0378">Hydrolase</keyword>
<dbReference type="PROSITE" id="PS51910">
    <property type="entry name" value="GH18_2"/>
    <property type="match status" value="1"/>
</dbReference>
<dbReference type="STRING" id="914237.A0A1E1LP12"/>
<comment type="similarity">
    <text evidence="3">Belongs to the glycosyl hydrolase 18 family. Chitinase class V subfamily.</text>
</comment>
<name>A0A1E1LP12_9HELO</name>
<dbReference type="SUPFAM" id="SSF51445">
    <property type="entry name" value="(Trans)glycosidases"/>
    <property type="match status" value="1"/>
</dbReference>
<keyword evidence="5" id="KW-0964">Secreted</keyword>
<evidence type="ECO:0000256" key="10">
    <source>
        <dbReference type="ARBA" id="ARBA00023326"/>
    </source>
</evidence>
<evidence type="ECO:0000313" key="14">
    <source>
        <dbReference type="Proteomes" id="UP000178129"/>
    </source>
</evidence>
<sequence length="440" mass="48080">MISAVSSFRRLALFGLLTLTSLTRAAPIYNTSSIEENRLEIRSGVTSTGYRHVSYFVNWGVYGRNYHPAQLPYMQLTHVAHAFAKLSPDGTVLLSDEGADLKRRYPNDNDYDNGHNAYGVAKQLYLLKKKNRNLKTLLSIGGHSSSANFAVVASNAESREKFAATAVNLMQDLGQDGLDVDWEFPQDSNEASNYVLLLAAVRAALDAYSVTHANGHHFSLTVASPAGPQKYGMLQMAAMDKYLDAWHLMTYDYAGQWDVEGGFSGHAANLYPSLENPKSTPFSTDRAVSDYLKMGVTANKIVVGIPLYGRGFQNTDGLGMPFSGTVAGSWDNDVWDYKELPKPGATMMVDAKSGAAYSYDAAKKELVSFDTPEMARTKAQYTKDHGLAGIMYWENSGDKCDADSIVGTVRDALGELEQSMNCLSYPNSQYANMAAGMPGE</sequence>
<feature type="domain" description="GH18" evidence="12">
    <location>
        <begin position="50"/>
        <end position="416"/>
    </location>
</feature>